<keyword evidence="5" id="KW-1185">Reference proteome</keyword>
<feature type="domain" description="Myb-like" evidence="2">
    <location>
        <begin position="72"/>
        <end position="123"/>
    </location>
</feature>
<evidence type="ECO:0000259" key="2">
    <source>
        <dbReference type="PROSITE" id="PS50090"/>
    </source>
</evidence>
<feature type="domain" description="HTH myb-type" evidence="3">
    <location>
        <begin position="27"/>
        <end position="71"/>
    </location>
</feature>
<dbReference type="InterPro" id="IPR001005">
    <property type="entry name" value="SANT/Myb"/>
</dbReference>
<dbReference type="Gene3D" id="1.10.10.60">
    <property type="entry name" value="Homeodomain-like"/>
    <property type="match status" value="3"/>
</dbReference>
<dbReference type="EMBL" id="JAPFFF010000007">
    <property type="protein sequence ID" value="KAK8886019.1"/>
    <property type="molecule type" value="Genomic_DNA"/>
</dbReference>
<dbReference type="PROSITE" id="PS51294">
    <property type="entry name" value="HTH_MYB"/>
    <property type="match status" value="3"/>
</dbReference>
<comment type="caution">
    <text evidence="4">The sequence shown here is derived from an EMBL/GenBank/DDBJ whole genome shotgun (WGS) entry which is preliminary data.</text>
</comment>
<evidence type="ECO:0000259" key="3">
    <source>
        <dbReference type="PROSITE" id="PS51294"/>
    </source>
</evidence>
<dbReference type="PANTHER" id="PTHR45614:SF25">
    <property type="entry name" value="MYB PROTEIN"/>
    <property type="match status" value="1"/>
</dbReference>
<dbReference type="Pfam" id="PF13921">
    <property type="entry name" value="Myb_DNA-bind_6"/>
    <property type="match status" value="1"/>
</dbReference>
<protein>
    <recommendedName>
        <fullName evidence="6">Myb-like DNA-binding domain containing protein</fullName>
    </recommendedName>
</protein>
<accession>A0ABR2K4G1</accession>
<feature type="domain" description="Myb-like" evidence="2">
    <location>
        <begin position="20"/>
        <end position="71"/>
    </location>
</feature>
<feature type="domain" description="HTH myb-type" evidence="3">
    <location>
        <begin position="72"/>
        <end position="127"/>
    </location>
</feature>
<feature type="compositionally biased region" description="Polar residues" evidence="1">
    <location>
        <begin position="287"/>
        <end position="305"/>
    </location>
</feature>
<feature type="compositionally biased region" description="Basic and acidic residues" evidence="1">
    <location>
        <begin position="311"/>
        <end position="320"/>
    </location>
</feature>
<name>A0ABR2K4G1_9EUKA</name>
<dbReference type="InterPro" id="IPR017930">
    <property type="entry name" value="Myb_dom"/>
</dbReference>
<dbReference type="InterPro" id="IPR050560">
    <property type="entry name" value="MYB_TF"/>
</dbReference>
<dbReference type="InterPro" id="IPR009057">
    <property type="entry name" value="Homeodomain-like_sf"/>
</dbReference>
<evidence type="ECO:0000313" key="5">
    <source>
        <dbReference type="Proteomes" id="UP001470230"/>
    </source>
</evidence>
<dbReference type="Pfam" id="PF00249">
    <property type="entry name" value="Myb_DNA-binding"/>
    <property type="match status" value="1"/>
</dbReference>
<feature type="domain" description="Myb-like" evidence="2">
    <location>
        <begin position="124"/>
        <end position="174"/>
    </location>
</feature>
<organism evidence="4 5">
    <name type="scientific">Tritrichomonas musculus</name>
    <dbReference type="NCBI Taxonomy" id="1915356"/>
    <lineage>
        <taxon>Eukaryota</taxon>
        <taxon>Metamonada</taxon>
        <taxon>Parabasalia</taxon>
        <taxon>Tritrichomonadida</taxon>
        <taxon>Tritrichomonadidae</taxon>
        <taxon>Tritrichomonas</taxon>
    </lineage>
</organism>
<dbReference type="PANTHER" id="PTHR45614">
    <property type="entry name" value="MYB PROTEIN-RELATED"/>
    <property type="match status" value="1"/>
</dbReference>
<dbReference type="SUPFAM" id="SSF46689">
    <property type="entry name" value="Homeodomain-like"/>
    <property type="match status" value="2"/>
</dbReference>
<feature type="domain" description="HTH myb-type" evidence="3">
    <location>
        <begin position="128"/>
        <end position="178"/>
    </location>
</feature>
<evidence type="ECO:0008006" key="6">
    <source>
        <dbReference type="Google" id="ProtNLM"/>
    </source>
</evidence>
<dbReference type="CDD" id="cd00167">
    <property type="entry name" value="SANT"/>
    <property type="match status" value="3"/>
</dbReference>
<dbReference type="Proteomes" id="UP001470230">
    <property type="component" value="Unassembled WGS sequence"/>
</dbReference>
<proteinExistence type="predicted"/>
<gene>
    <name evidence="4" type="ORF">M9Y10_041478</name>
</gene>
<evidence type="ECO:0000313" key="4">
    <source>
        <dbReference type="EMBL" id="KAK8886019.1"/>
    </source>
</evidence>
<dbReference type="SMART" id="SM00717">
    <property type="entry name" value="SANT"/>
    <property type="match status" value="3"/>
</dbReference>
<evidence type="ECO:0000256" key="1">
    <source>
        <dbReference type="SAM" id="MobiDB-lite"/>
    </source>
</evidence>
<feature type="region of interest" description="Disordered" evidence="1">
    <location>
        <begin position="281"/>
        <end position="320"/>
    </location>
</feature>
<reference evidence="4 5" key="1">
    <citation type="submission" date="2024-04" db="EMBL/GenBank/DDBJ databases">
        <title>Tritrichomonas musculus Genome.</title>
        <authorList>
            <person name="Alves-Ferreira E."/>
            <person name="Grigg M."/>
            <person name="Lorenzi H."/>
            <person name="Galac M."/>
        </authorList>
    </citation>
    <scope>NUCLEOTIDE SEQUENCE [LARGE SCALE GENOMIC DNA]</scope>
    <source>
        <strain evidence="4 5">EAF2021</strain>
    </source>
</reference>
<sequence>MENKVASNALAPTRVRLKTNKCTKNKRWTKEEDELLFSLVKKSDSINWHQIASNFPNKTTQQVTERWEKVLDPELVKGSWTRDEDQTIINFVRENGCKNWTRLSSLLPGRIGKQCRERWRNHLDPNIKHTTWTDDEDILLFKLHNQYGNRWVKISSMMPGRSDNSIKNRWNSTLKKISSPELKNISTPILLQNKSYQPNQMEMPHVVLDETKDNSHQLSVVNPTPVQTNGPIPMVQNTEVTMPMVNPASNLFTPFKIEPNSIAKPDVQHIGSTELEISKLSVPEAATETSPRPFQNASSVENNGQKPFVLLKEERANDGN</sequence>
<dbReference type="PROSITE" id="PS50090">
    <property type="entry name" value="MYB_LIKE"/>
    <property type="match status" value="3"/>
</dbReference>